<keyword evidence="5 12" id="KW-0255">Endonuclease</keyword>
<dbReference type="InterPro" id="IPR012337">
    <property type="entry name" value="RNaseH-like_sf"/>
</dbReference>
<keyword evidence="2 12" id="KW-0963">Cytoplasm</keyword>
<gene>
    <name evidence="12 14" type="primary">ruvC</name>
    <name evidence="14" type="ORF">LEM8419_02016</name>
</gene>
<evidence type="ECO:0000256" key="3">
    <source>
        <dbReference type="ARBA" id="ARBA00022722"/>
    </source>
</evidence>
<feature type="binding site" evidence="12">
    <location>
        <position position="174"/>
    </location>
    <ligand>
        <name>Mg(2+)</name>
        <dbReference type="ChEBI" id="CHEBI:18420"/>
        <label>1</label>
    </ligand>
</feature>
<evidence type="ECO:0000256" key="8">
    <source>
        <dbReference type="ARBA" id="ARBA00022842"/>
    </source>
</evidence>
<feature type="binding site" evidence="12">
    <location>
        <position position="41"/>
    </location>
    <ligand>
        <name>Mg(2+)</name>
        <dbReference type="ChEBI" id="CHEBI:18420"/>
        <label>1</label>
    </ligand>
</feature>
<keyword evidence="8 12" id="KW-0460">Magnesium</keyword>
<comment type="similarity">
    <text evidence="1 12">Belongs to the RuvC family.</text>
</comment>
<dbReference type="GO" id="GO:0016787">
    <property type="term" value="F:hydrolase activity"/>
    <property type="evidence" value="ECO:0007669"/>
    <property type="project" value="UniProtKB-KW"/>
</dbReference>
<dbReference type="PROSITE" id="PS01321">
    <property type="entry name" value="RUVC"/>
    <property type="match status" value="1"/>
</dbReference>
<reference evidence="14" key="1">
    <citation type="submission" date="2021-12" db="EMBL/GenBank/DDBJ databases">
        <authorList>
            <person name="Rodrigo-Torres L."/>
            <person name="Arahal R. D."/>
            <person name="Lucena T."/>
        </authorList>
    </citation>
    <scope>NUCLEOTIDE SEQUENCE</scope>
    <source>
        <strain evidence="14">CECT 8419</strain>
    </source>
</reference>
<proteinExistence type="inferred from homology"/>
<keyword evidence="10 12" id="KW-0233">DNA recombination</keyword>
<evidence type="ECO:0000256" key="1">
    <source>
        <dbReference type="ARBA" id="ARBA00009518"/>
    </source>
</evidence>
<keyword evidence="4 12" id="KW-0479">Metal-binding</keyword>
<sequence length="214" mass="23265">MYPSAAASALQIPYLLTQIPRAPVAPTPASEPAVYRILGVDPGTVVLGFAVVEIHPRSRRIIELGVLKLAQFKDHSRRLELIHRRLTQVICEHKPSMMAIEAPFFGKNAQSMLKLGRAQGVCMAAAIGQGLEVTEYAPRKIKQSVTGNGNASKEQVAAMLETEFDLDGSRHLTDATDALGAAMCHFYQNRTAIPGGKRFSGWEGFIQANAGRVR</sequence>
<name>A0ABN8F756_9BACT</name>
<evidence type="ECO:0000256" key="6">
    <source>
        <dbReference type="ARBA" id="ARBA00022763"/>
    </source>
</evidence>
<evidence type="ECO:0000313" key="15">
    <source>
        <dbReference type="Proteomes" id="UP000837803"/>
    </source>
</evidence>
<dbReference type="PANTHER" id="PTHR30194:SF3">
    <property type="entry name" value="CROSSOVER JUNCTION ENDODEOXYRIBONUCLEASE RUVC"/>
    <property type="match status" value="1"/>
</dbReference>
<evidence type="ECO:0000256" key="10">
    <source>
        <dbReference type="ARBA" id="ARBA00023172"/>
    </source>
</evidence>
<evidence type="ECO:0000256" key="2">
    <source>
        <dbReference type="ARBA" id="ARBA00022490"/>
    </source>
</evidence>
<organism evidence="14 15">
    <name type="scientific">Neolewinella maritima</name>
    <dbReference type="NCBI Taxonomy" id="1383882"/>
    <lineage>
        <taxon>Bacteria</taxon>
        <taxon>Pseudomonadati</taxon>
        <taxon>Bacteroidota</taxon>
        <taxon>Saprospiria</taxon>
        <taxon>Saprospirales</taxon>
        <taxon>Lewinellaceae</taxon>
        <taxon>Neolewinella</taxon>
    </lineage>
</organism>
<dbReference type="SUPFAM" id="SSF53098">
    <property type="entry name" value="Ribonuclease H-like"/>
    <property type="match status" value="1"/>
</dbReference>
<evidence type="ECO:0000313" key="14">
    <source>
        <dbReference type="EMBL" id="CAH1001050.1"/>
    </source>
</evidence>
<dbReference type="Pfam" id="PF02075">
    <property type="entry name" value="RuvC"/>
    <property type="match status" value="1"/>
</dbReference>
<dbReference type="InterPro" id="IPR002176">
    <property type="entry name" value="X-over_junc_endoDNase_RuvC"/>
</dbReference>
<evidence type="ECO:0000256" key="9">
    <source>
        <dbReference type="ARBA" id="ARBA00023125"/>
    </source>
</evidence>
<comment type="subcellular location">
    <subcellularLocation>
        <location evidence="12">Cytoplasm</location>
    </subcellularLocation>
</comment>
<feature type="binding site" evidence="12">
    <location>
        <position position="101"/>
    </location>
    <ligand>
        <name>Mg(2+)</name>
        <dbReference type="ChEBI" id="CHEBI:18420"/>
        <label>2</label>
    </ligand>
</feature>
<feature type="active site" evidence="12">
    <location>
        <position position="101"/>
    </location>
</feature>
<accession>A0ABN8F756</accession>
<dbReference type="InterPro" id="IPR020563">
    <property type="entry name" value="X-over_junc_endoDNase_Mg_BS"/>
</dbReference>
<evidence type="ECO:0000256" key="7">
    <source>
        <dbReference type="ARBA" id="ARBA00022801"/>
    </source>
</evidence>
<dbReference type="PANTHER" id="PTHR30194">
    <property type="entry name" value="CROSSOVER JUNCTION ENDODEOXYRIBONUCLEASE RUVC"/>
    <property type="match status" value="1"/>
</dbReference>
<feature type="active site" evidence="12">
    <location>
        <position position="41"/>
    </location>
</feature>
<keyword evidence="3 12" id="KW-0540">Nuclease</keyword>
<evidence type="ECO:0000256" key="4">
    <source>
        <dbReference type="ARBA" id="ARBA00022723"/>
    </source>
</evidence>
<evidence type="ECO:0000256" key="13">
    <source>
        <dbReference type="NCBIfam" id="TIGR00228"/>
    </source>
</evidence>
<dbReference type="Gene3D" id="3.30.420.10">
    <property type="entry name" value="Ribonuclease H-like superfamily/Ribonuclease H"/>
    <property type="match status" value="1"/>
</dbReference>
<keyword evidence="7 12" id="KW-0378">Hydrolase</keyword>
<feature type="active site" evidence="12">
    <location>
        <position position="174"/>
    </location>
</feature>
<dbReference type="InterPro" id="IPR036397">
    <property type="entry name" value="RNaseH_sf"/>
</dbReference>
<dbReference type="CDD" id="cd16962">
    <property type="entry name" value="RuvC"/>
    <property type="match status" value="1"/>
</dbReference>
<keyword evidence="15" id="KW-1185">Reference proteome</keyword>
<keyword evidence="11 12" id="KW-0234">DNA repair</keyword>
<comment type="caution">
    <text evidence="14">The sequence shown here is derived from an EMBL/GenBank/DDBJ whole genome shotgun (WGS) entry which is preliminary data.</text>
</comment>
<evidence type="ECO:0000256" key="5">
    <source>
        <dbReference type="ARBA" id="ARBA00022759"/>
    </source>
</evidence>
<comment type="function">
    <text evidence="12">The RuvA-RuvB-RuvC complex processes Holliday junction (HJ) DNA during genetic recombination and DNA repair. Endonuclease that resolves HJ intermediates. Cleaves cruciform DNA by making single-stranded nicks across the HJ at symmetrical positions within the homologous arms, yielding a 5'-phosphate and a 3'-hydroxyl group; requires a central core of homology in the junction. The consensus cleavage sequence is 5'-(A/T)TT(C/G)-3'. Cleavage occurs on the 3'-side of the TT dinucleotide at the point of strand exchange. HJ branch migration catalyzed by RuvA-RuvB allows RuvC to scan DNA until it finds its consensus sequence, where it cleaves and resolves the cruciform DNA.</text>
</comment>
<dbReference type="HAMAP" id="MF_00034">
    <property type="entry name" value="RuvC"/>
    <property type="match status" value="1"/>
</dbReference>
<evidence type="ECO:0000256" key="11">
    <source>
        <dbReference type="ARBA" id="ARBA00023204"/>
    </source>
</evidence>
<evidence type="ECO:0000256" key="12">
    <source>
        <dbReference type="HAMAP-Rule" id="MF_00034"/>
    </source>
</evidence>
<dbReference type="NCBIfam" id="TIGR00228">
    <property type="entry name" value="ruvC"/>
    <property type="match status" value="1"/>
</dbReference>
<dbReference type="PRINTS" id="PR00696">
    <property type="entry name" value="RSOLVASERUVC"/>
</dbReference>
<comment type="cofactor">
    <cofactor evidence="12">
        <name>Mg(2+)</name>
        <dbReference type="ChEBI" id="CHEBI:18420"/>
    </cofactor>
    <text evidence="12">Binds 2 Mg(2+) ion per subunit.</text>
</comment>
<keyword evidence="6 12" id="KW-0227">DNA damage</keyword>
<comment type="subunit">
    <text evidence="12">Homodimer which binds Holliday junction (HJ) DNA. The HJ becomes 2-fold symmetrical on binding to RuvC with unstacked arms; it has a different conformation from HJ DNA in complex with RuvA. In the full resolvosome a probable DNA-RuvA(4)-RuvB(12)-RuvC(2) complex forms which resolves the HJ.</text>
</comment>
<dbReference type="Proteomes" id="UP000837803">
    <property type="component" value="Unassembled WGS sequence"/>
</dbReference>
<protein>
    <recommendedName>
        <fullName evidence="12 13">Crossover junction endodeoxyribonuclease RuvC</fullName>
        <ecNumber evidence="12 13">3.1.21.10</ecNumber>
    </recommendedName>
    <alternativeName>
        <fullName evidence="12">Holliday junction nuclease RuvC</fullName>
    </alternativeName>
    <alternativeName>
        <fullName evidence="12">Holliday junction resolvase RuvC</fullName>
    </alternativeName>
</protein>
<dbReference type="EMBL" id="CAKLPZ010000002">
    <property type="protein sequence ID" value="CAH1001050.1"/>
    <property type="molecule type" value="Genomic_DNA"/>
</dbReference>
<dbReference type="EC" id="3.1.21.10" evidence="12 13"/>
<keyword evidence="9 12" id="KW-0238">DNA-binding</keyword>
<comment type="catalytic activity">
    <reaction evidence="12">
        <text>Endonucleolytic cleavage at a junction such as a reciprocal single-stranded crossover between two homologous DNA duplexes (Holliday junction).</text>
        <dbReference type="EC" id="3.1.21.10"/>
    </reaction>
</comment>